<dbReference type="Proteomes" id="UP000503129">
    <property type="component" value="Chromosome"/>
</dbReference>
<keyword evidence="1" id="KW-1133">Transmembrane helix</keyword>
<feature type="transmembrane region" description="Helical" evidence="1">
    <location>
        <begin position="92"/>
        <end position="114"/>
    </location>
</feature>
<evidence type="ECO:0000313" key="2">
    <source>
        <dbReference type="EMBL" id="QDL07488.1"/>
    </source>
</evidence>
<feature type="transmembrane region" description="Helical" evidence="1">
    <location>
        <begin position="6"/>
        <end position="27"/>
    </location>
</feature>
<keyword evidence="3" id="KW-1185">Reference proteome</keyword>
<dbReference type="InterPro" id="IPR025067">
    <property type="entry name" value="DUF4079"/>
</dbReference>
<feature type="transmembrane region" description="Helical" evidence="1">
    <location>
        <begin position="121"/>
        <end position="142"/>
    </location>
</feature>
<feature type="transmembrane region" description="Helical" evidence="1">
    <location>
        <begin position="187"/>
        <end position="209"/>
    </location>
</feature>
<protein>
    <submittedName>
        <fullName evidence="2">DUF4079 domain-containing protein</fullName>
    </submittedName>
</protein>
<organism evidence="2 3">
    <name type="scientific">Brasilonema sennae CENA114</name>
    <dbReference type="NCBI Taxonomy" id="415709"/>
    <lineage>
        <taxon>Bacteria</taxon>
        <taxon>Bacillati</taxon>
        <taxon>Cyanobacteriota</taxon>
        <taxon>Cyanophyceae</taxon>
        <taxon>Nostocales</taxon>
        <taxon>Scytonemataceae</taxon>
        <taxon>Brasilonema</taxon>
        <taxon>Bromeliae group (in: Brasilonema)</taxon>
    </lineage>
</organism>
<feature type="transmembrane region" description="Helical" evidence="1">
    <location>
        <begin position="154"/>
        <end position="175"/>
    </location>
</feature>
<reference evidence="2 3" key="1">
    <citation type="submission" date="2018-06" db="EMBL/GenBank/DDBJ databases">
        <title>Comparative genomics of Brasilonema spp. strains.</title>
        <authorList>
            <person name="Alvarenga D.O."/>
            <person name="Fiore M.F."/>
            <person name="Varani A.M."/>
        </authorList>
    </citation>
    <scope>NUCLEOTIDE SEQUENCE [LARGE SCALE GENOMIC DNA]</scope>
    <source>
        <strain evidence="2 3">CENA114</strain>
    </source>
</reference>
<accession>A0A856M9Q9</accession>
<gene>
    <name evidence="2" type="ORF">DP114_05870</name>
</gene>
<feature type="transmembrane region" description="Helical" evidence="1">
    <location>
        <begin position="62"/>
        <end position="80"/>
    </location>
</feature>
<proteinExistence type="predicted"/>
<evidence type="ECO:0000256" key="1">
    <source>
        <dbReference type="SAM" id="Phobius"/>
    </source>
</evidence>
<evidence type="ECO:0000313" key="3">
    <source>
        <dbReference type="Proteomes" id="UP000503129"/>
    </source>
</evidence>
<dbReference type="KEGG" id="bsen:DP114_05870"/>
<sequence>MELRDAILLLHPAIAVIVVFPLIGIVVNRALQTRQRRLETKATGKSKITPVAGQEHVQLGRYLTGGVVGIVLIALAYAIFSKIVDKNIWTKTPFQVIFIGLLFAATLASLILLYQTRERNWRAIFATLTGMGLVVLGCQDGVYRKTNQWYISHYYYGLIAALLMIFSLAILPEIYKDKKNRWRKVHIALNCIALLIFLGLGITGTLSLLEIPLTWQESYVNMLYKQKCDTKPCIIQAPSFPQKP</sequence>
<dbReference type="Pfam" id="PF13301">
    <property type="entry name" value="DUF4079"/>
    <property type="match status" value="1"/>
</dbReference>
<name>A0A856M9Q9_9CYAN</name>
<dbReference type="EMBL" id="CP030118">
    <property type="protein sequence ID" value="QDL07488.1"/>
    <property type="molecule type" value="Genomic_DNA"/>
</dbReference>
<dbReference type="RefSeq" id="WP_169265587.1">
    <property type="nucleotide sequence ID" value="NZ_CAWOXK010000001.1"/>
</dbReference>
<keyword evidence="1" id="KW-0472">Membrane</keyword>
<dbReference type="AlphaFoldDB" id="A0A856M9Q9"/>
<keyword evidence="1" id="KW-0812">Transmembrane</keyword>